<sequence>MPHLLNVSLLQKEKQVIESKTQKYYLVEKILDWQQMVLLEIILMFELSYRKSRLRCTRVCCYRDTRAEEGVIGTKNGRQRMTSSEIESLGFHFLVLFADYTERPTPLLFTPNFATVNLNCRNHHRHFYIIATVIHNRRPNHRHIVIFATVSHNRRNTRRNIQAMKVPP</sequence>
<organism evidence="1 2">
    <name type="scientific">Flemingia macrophylla</name>
    <dbReference type="NCBI Taxonomy" id="520843"/>
    <lineage>
        <taxon>Eukaryota</taxon>
        <taxon>Viridiplantae</taxon>
        <taxon>Streptophyta</taxon>
        <taxon>Embryophyta</taxon>
        <taxon>Tracheophyta</taxon>
        <taxon>Spermatophyta</taxon>
        <taxon>Magnoliopsida</taxon>
        <taxon>eudicotyledons</taxon>
        <taxon>Gunneridae</taxon>
        <taxon>Pentapetalae</taxon>
        <taxon>rosids</taxon>
        <taxon>fabids</taxon>
        <taxon>Fabales</taxon>
        <taxon>Fabaceae</taxon>
        <taxon>Papilionoideae</taxon>
        <taxon>50 kb inversion clade</taxon>
        <taxon>NPAAA clade</taxon>
        <taxon>indigoferoid/millettioid clade</taxon>
        <taxon>Phaseoleae</taxon>
        <taxon>Flemingia</taxon>
    </lineage>
</organism>
<evidence type="ECO:0000313" key="2">
    <source>
        <dbReference type="Proteomes" id="UP001603857"/>
    </source>
</evidence>
<keyword evidence="2" id="KW-1185">Reference proteome</keyword>
<evidence type="ECO:0000313" key="1">
    <source>
        <dbReference type="EMBL" id="KAL2340209.1"/>
    </source>
</evidence>
<reference evidence="1 2" key="1">
    <citation type="submission" date="2024-08" db="EMBL/GenBank/DDBJ databases">
        <title>Insights into the chromosomal genome structure of Flemingia macrophylla.</title>
        <authorList>
            <person name="Ding Y."/>
            <person name="Zhao Y."/>
            <person name="Bi W."/>
            <person name="Wu M."/>
            <person name="Zhao G."/>
            <person name="Gong Y."/>
            <person name="Li W."/>
            <person name="Zhang P."/>
        </authorList>
    </citation>
    <scope>NUCLEOTIDE SEQUENCE [LARGE SCALE GENOMIC DNA]</scope>
    <source>
        <strain evidence="1">DYQJB</strain>
        <tissue evidence="1">Leaf</tissue>
    </source>
</reference>
<name>A0ABD1MWN5_9FABA</name>
<dbReference type="Proteomes" id="UP001603857">
    <property type="component" value="Unassembled WGS sequence"/>
</dbReference>
<proteinExistence type="predicted"/>
<accession>A0ABD1MWN5</accession>
<protein>
    <submittedName>
        <fullName evidence="1">Uncharacterized protein</fullName>
    </submittedName>
</protein>
<gene>
    <name evidence="1" type="ORF">Fmac_008149</name>
</gene>
<dbReference type="AlphaFoldDB" id="A0ABD1MWN5"/>
<dbReference type="EMBL" id="JBGMDY010000003">
    <property type="protein sequence ID" value="KAL2340209.1"/>
    <property type="molecule type" value="Genomic_DNA"/>
</dbReference>
<comment type="caution">
    <text evidence="1">The sequence shown here is derived from an EMBL/GenBank/DDBJ whole genome shotgun (WGS) entry which is preliminary data.</text>
</comment>